<dbReference type="SUPFAM" id="SSF51556">
    <property type="entry name" value="Metallo-dependent hydrolases"/>
    <property type="match status" value="1"/>
</dbReference>
<dbReference type="Pfam" id="PF01979">
    <property type="entry name" value="Amidohydro_1"/>
    <property type="match status" value="1"/>
</dbReference>
<dbReference type="SUPFAM" id="SSF51338">
    <property type="entry name" value="Composite domain of metallo-dependent hydrolases"/>
    <property type="match status" value="1"/>
</dbReference>
<evidence type="ECO:0000259" key="1">
    <source>
        <dbReference type="Pfam" id="PF01979"/>
    </source>
</evidence>
<dbReference type="PANTHER" id="PTHR43135">
    <property type="entry name" value="ALPHA-D-RIBOSE 1-METHYLPHOSPHONATE 5-TRIPHOSPHATE DIPHOSPHATASE"/>
    <property type="match status" value="1"/>
</dbReference>
<organism evidence="2 3">
    <name type="scientific">Streptosporangium album</name>
    <dbReference type="NCBI Taxonomy" id="47479"/>
    <lineage>
        <taxon>Bacteria</taxon>
        <taxon>Bacillati</taxon>
        <taxon>Actinomycetota</taxon>
        <taxon>Actinomycetes</taxon>
        <taxon>Streptosporangiales</taxon>
        <taxon>Streptosporangiaceae</taxon>
        <taxon>Streptosporangium</taxon>
    </lineage>
</organism>
<dbReference type="InterPro" id="IPR032466">
    <property type="entry name" value="Metal_Hydrolase"/>
</dbReference>
<name>A0A7W7RT35_9ACTN</name>
<dbReference type="Proteomes" id="UP000534286">
    <property type="component" value="Unassembled WGS sequence"/>
</dbReference>
<dbReference type="EMBL" id="JACHJU010000001">
    <property type="protein sequence ID" value="MBB4937671.1"/>
    <property type="molecule type" value="Genomic_DNA"/>
</dbReference>
<keyword evidence="2" id="KW-0378">Hydrolase</keyword>
<dbReference type="InterPro" id="IPR051781">
    <property type="entry name" value="Metallo-dep_Hydrolase"/>
</dbReference>
<comment type="caution">
    <text evidence="2">The sequence shown here is derived from an EMBL/GenBank/DDBJ whole genome shotgun (WGS) entry which is preliminary data.</text>
</comment>
<gene>
    <name evidence="2" type="ORF">FHR32_001976</name>
</gene>
<evidence type="ECO:0000313" key="3">
    <source>
        <dbReference type="Proteomes" id="UP000534286"/>
    </source>
</evidence>
<dbReference type="RefSeq" id="WP_184754015.1">
    <property type="nucleotide sequence ID" value="NZ_BAABEK010000092.1"/>
</dbReference>
<dbReference type="AlphaFoldDB" id="A0A7W7RT35"/>
<sequence length="405" mass="42584">MTGLRDGLVVYAGRLRADPWSRDLGPAWLRIRNGRFEEIARGHTRPTDWPDCPTVDLGAAVVLPGLVDSHVHLTESGDGTGEDVSAARSTSERVDLAIRNARTALRAGITTVADCGGSPEAVFEVRARAASLPDCARTLVAAAPITTVRGHTWRFGGEARDDEAMRDLVRRFAAAGADFIKIMASGGGTPGAPAWEPSFSEESLRGVVETAASLGRPLKVHCLSADSMRTAVAAGARLIEHGKFRTAMEDGSGFDPAVVDLIVGAGAVVCPTLSVGHHVLAAPPEVSGDAGTLWGRRQPHDLDDFRRMVESGVRMVSGTDAGWRFTPFDALPGELRLMAGSGMTNRETLASATTGAADALGVGDRIGRIAAGYQADFIAVDADPVDDLSALDRPQAVARDGHVIR</sequence>
<evidence type="ECO:0000313" key="2">
    <source>
        <dbReference type="EMBL" id="MBB4937671.1"/>
    </source>
</evidence>
<dbReference type="GO" id="GO:0016810">
    <property type="term" value="F:hydrolase activity, acting on carbon-nitrogen (but not peptide) bonds"/>
    <property type="evidence" value="ECO:0007669"/>
    <property type="project" value="InterPro"/>
</dbReference>
<dbReference type="InterPro" id="IPR006680">
    <property type="entry name" value="Amidohydro-rel"/>
</dbReference>
<dbReference type="Gene3D" id="2.30.40.10">
    <property type="entry name" value="Urease, subunit C, domain 1"/>
    <property type="match status" value="1"/>
</dbReference>
<accession>A0A7W7RT35</accession>
<dbReference type="InterPro" id="IPR011059">
    <property type="entry name" value="Metal-dep_hydrolase_composite"/>
</dbReference>
<dbReference type="Gene3D" id="3.20.20.140">
    <property type="entry name" value="Metal-dependent hydrolases"/>
    <property type="match status" value="1"/>
</dbReference>
<feature type="domain" description="Amidohydrolase-related" evidence="1">
    <location>
        <begin position="61"/>
        <end position="397"/>
    </location>
</feature>
<proteinExistence type="predicted"/>
<protein>
    <submittedName>
        <fullName evidence="2">Imidazolonepropionase-like amidohydrolase</fullName>
    </submittedName>
</protein>
<keyword evidence="3" id="KW-1185">Reference proteome</keyword>
<dbReference type="PANTHER" id="PTHR43135:SF3">
    <property type="entry name" value="ALPHA-D-RIBOSE 1-METHYLPHOSPHONATE 5-TRIPHOSPHATE DIPHOSPHATASE"/>
    <property type="match status" value="1"/>
</dbReference>
<reference evidence="2 3" key="1">
    <citation type="submission" date="2020-08" db="EMBL/GenBank/DDBJ databases">
        <title>Sequencing the genomes of 1000 actinobacteria strains.</title>
        <authorList>
            <person name="Klenk H.-P."/>
        </authorList>
    </citation>
    <scope>NUCLEOTIDE SEQUENCE [LARGE SCALE GENOMIC DNA]</scope>
    <source>
        <strain evidence="2 3">DSM 43023</strain>
    </source>
</reference>